<keyword evidence="1" id="KW-0732">Signal</keyword>
<name>A0A7M5UGV7_9CNID</name>
<dbReference type="GeneID" id="136822750"/>
<feature type="domain" description="Apple" evidence="2">
    <location>
        <begin position="43"/>
        <end position="109"/>
    </location>
</feature>
<protein>
    <recommendedName>
        <fullName evidence="2">Apple domain-containing protein</fullName>
    </recommendedName>
</protein>
<evidence type="ECO:0000313" key="4">
    <source>
        <dbReference type="Proteomes" id="UP000594262"/>
    </source>
</evidence>
<dbReference type="RefSeq" id="XP_066935133.1">
    <property type="nucleotide sequence ID" value="XM_067079032.1"/>
</dbReference>
<dbReference type="OrthoDB" id="5957890at2759"/>
<dbReference type="Gene3D" id="3.50.4.10">
    <property type="entry name" value="Hepatocyte Growth Factor"/>
    <property type="match status" value="1"/>
</dbReference>
<reference evidence="3" key="1">
    <citation type="submission" date="2021-01" db="UniProtKB">
        <authorList>
            <consortium name="EnsemblMetazoa"/>
        </authorList>
    </citation>
    <scope>IDENTIFICATION</scope>
</reference>
<keyword evidence="4" id="KW-1185">Reference proteome</keyword>
<proteinExistence type="predicted"/>
<evidence type="ECO:0000313" key="3">
    <source>
        <dbReference type="EnsemblMetazoa" id="CLYHEMP010152.1"/>
    </source>
</evidence>
<feature type="chain" id="PRO_5029586665" description="Apple domain-containing protein" evidence="1">
    <location>
        <begin position="24"/>
        <end position="426"/>
    </location>
</feature>
<sequence>MKFKLMYISFAFILLVFTKQIFASNIIRRTSSNEGTFQIRRRGKRIATTPYKTFEVPELFDCADACVYDTPCKSINVNKNSSPWICELVSDDRNTKDEYVDAPGVDHYDTGWTSISIITNYDNNMCLVSKYYRCNLPTDSVWEHIVVETDMTVCNENPAALFHFDRDTGRLVHHCSGYQVCPLHPFGSTSWVGIVKTGCNWYQDINDYFHTWRRNFLGYLYSNNLCPHFQSWDWAQGKPLMLYHCEHWEPRRVMKFPSIPHGPVYVQVVMGLSYSKNWDEYINHPKFTGAQAPDFVGHQDDFFTASGSWTEGYGMRFEAIFVAPSTGDYKFRIYCDDICMFNMGTSPQTKTTIIDYRTPDMTPNYLAFTFTAQESPGSHSLLKGVGYYVEMLLREDMYGDHAELMFFEPSEQLWRPMASKYLKRYR</sequence>
<dbReference type="EnsemblMetazoa" id="CLYHEMT010152.1">
    <property type="protein sequence ID" value="CLYHEMP010152.1"/>
    <property type="gene ID" value="CLYHEMG010152"/>
</dbReference>
<evidence type="ECO:0000256" key="1">
    <source>
        <dbReference type="SAM" id="SignalP"/>
    </source>
</evidence>
<organism evidence="3 4">
    <name type="scientific">Clytia hemisphaerica</name>
    <dbReference type="NCBI Taxonomy" id="252671"/>
    <lineage>
        <taxon>Eukaryota</taxon>
        <taxon>Metazoa</taxon>
        <taxon>Cnidaria</taxon>
        <taxon>Hydrozoa</taxon>
        <taxon>Hydroidolina</taxon>
        <taxon>Leptothecata</taxon>
        <taxon>Obeliida</taxon>
        <taxon>Clytiidae</taxon>
        <taxon>Clytia</taxon>
    </lineage>
</organism>
<accession>A0A7M5UGV7</accession>
<dbReference type="InterPro" id="IPR003609">
    <property type="entry name" value="Pan_app"/>
</dbReference>
<dbReference type="AlphaFoldDB" id="A0A7M5UGV7"/>
<evidence type="ECO:0000259" key="2">
    <source>
        <dbReference type="Pfam" id="PF00024"/>
    </source>
</evidence>
<dbReference type="Pfam" id="PF00024">
    <property type="entry name" value="PAN_1"/>
    <property type="match status" value="1"/>
</dbReference>
<feature type="signal peptide" evidence="1">
    <location>
        <begin position="1"/>
        <end position="23"/>
    </location>
</feature>
<dbReference type="Proteomes" id="UP000594262">
    <property type="component" value="Unplaced"/>
</dbReference>